<dbReference type="Proteomes" id="UP000297496">
    <property type="component" value="Unassembled WGS sequence"/>
</dbReference>
<dbReference type="GO" id="GO:0004016">
    <property type="term" value="F:adenylate cyclase activity"/>
    <property type="evidence" value="ECO:0007669"/>
    <property type="project" value="TreeGrafter"/>
</dbReference>
<reference evidence="4 5" key="1">
    <citation type="submission" date="2019-04" db="EMBL/GenBank/DDBJ databases">
        <title>Three New Species of Nocardioides, Nocardioides euryhalodurans sp. nov., Nocardioides seonyuensis sp. nov. and Nocardioides eburneoflavus sp. nov. Isolated from Soil.</title>
        <authorList>
            <person name="Roh S.G."/>
            <person name="Lee C."/>
            <person name="Kim M.-K."/>
            <person name="Kim S.B."/>
        </authorList>
    </citation>
    <scope>NUCLEOTIDE SEQUENCE [LARGE SCALE GENOMIC DNA]</scope>
    <source>
        <strain evidence="4 5">MMS17-SY213</strain>
    </source>
</reference>
<dbReference type="GO" id="GO:0005737">
    <property type="term" value="C:cytoplasm"/>
    <property type="evidence" value="ECO:0007669"/>
    <property type="project" value="TreeGrafter"/>
</dbReference>
<dbReference type="SUPFAM" id="SSF52540">
    <property type="entry name" value="P-loop containing nucleoside triphosphate hydrolases"/>
    <property type="match status" value="1"/>
</dbReference>
<evidence type="ECO:0000256" key="2">
    <source>
        <dbReference type="ARBA" id="ARBA00022840"/>
    </source>
</evidence>
<keyword evidence="2" id="KW-0067">ATP-binding</keyword>
<comment type="caution">
    <text evidence="4">The sequence shown here is derived from an EMBL/GenBank/DDBJ whole genome shotgun (WGS) entry which is preliminary data.</text>
</comment>
<evidence type="ECO:0000313" key="4">
    <source>
        <dbReference type="EMBL" id="TGN64084.1"/>
    </source>
</evidence>
<dbReference type="PANTHER" id="PTHR16305">
    <property type="entry name" value="TESTICULAR SOLUBLE ADENYLYL CYCLASE"/>
    <property type="match status" value="1"/>
</dbReference>
<protein>
    <submittedName>
        <fullName evidence="4">Tetratricopeptide repeat protein</fullName>
    </submittedName>
</protein>
<keyword evidence="5" id="KW-1185">Reference proteome</keyword>
<dbReference type="EMBL" id="SRRO01000001">
    <property type="protein sequence ID" value="TGN64084.1"/>
    <property type="molecule type" value="Genomic_DNA"/>
</dbReference>
<sequence>MSALPRPDLPPGPHRDLVARLHDLHHRAGWPSLRALARETGVSHTTVSKTFSQPALPSWGTLELLVEAMEGDTTLFHQLWLAASTPTNGAPAPAPRIAGRHAELEAVRRHLETGTGLLLVTGEAGIGKTTLVRAAADTSDAFVAIGHCLPLSTDVPLMPVVDLLGAVQQVDDGQWVSAAIDGVPRHVVRSLARLLPALSRESVEVDDREFARQHLLASITHLFAALADLRPVALLIEDLHWSDLTTLDLLEHQLSRGGGPPVVGTWRVADASTTSEHRAWRDRVDRLTTRVVELAELSCDETLEQLRLLEGRTPDPSRGARLFARTQGHPLFTEQLASQGDEDTAVPRRLAEVLQRRMTGLGPTASAVANALAVADRGLPPDVLLEVARLDRPTLVGTMRELAEHHLLIGRGDVAQLRHPLLAEAAREHMMPGEQALWHGALAASMARRPDADPAEVAEHWRKSGDARAEIEWRVRAARQAHARTSPIAEAEQWRRALELLPAVPDADLDEVDARVAAFDALELGGRLREGAELLEPAMSAVDHLDPYRAAEVLRRMSMSADWLGDDVGSSLALADRALALLQPHGASEGLVKTLDLRANHLLDLGRDDEALDALTRALTACEELSNDTLVLVASATLAWHTACTGDLDGALRILREARQRVPDAVDPRTEAYVGMMHTDALIKHRRPPEEVMAAAETAVAVGREWDMDFHLLTITRANVVEALYKAGRVDEAARTLEGIPTSGSYDHWPVGWMSGQIAVAEGRPADSLEIFTGLEIVGGSEENLLNRTHWIAVAHLWLGQPEPAWSSLSTAVEAVLDDVVVRETGLSFALLARAAADLAVEHPERRRELRTTLTGLRRRAVVDPLAPAAAPITRHAAAATWDAEVLRIDGDDTVEHWTRPASAWDDLCSPHDAAYARWRAAQSALRSGQGTIAARLLKRAAADAREHVPLSRAIAATAAGRR</sequence>
<dbReference type="InterPro" id="IPR027417">
    <property type="entry name" value="P-loop_NTPase"/>
</dbReference>
<dbReference type="InterPro" id="IPR041664">
    <property type="entry name" value="AAA_16"/>
</dbReference>
<dbReference type="Gene3D" id="3.40.50.300">
    <property type="entry name" value="P-loop containing nucleotide triphosphate hydrolases"/>
    <property type="match status" value="1"/>
</dbReference>
<evidence type="ECO:0000256" key="1">
    <source>
        <dbReference type="ARBA" id="ARBA00022741"/>
    </source>
</evidence>
<dbReference type="Gene3D" id="1.25.40.10">
    <property type="entry name" value="Tetratricopeptide repeat domain"/>
    <property type="match status" value="1"/>
</dbReference>
<gene>
    <name evidence="4" type="ORF">EXE59_09085</name>
</gene>
<dbReference type="AlphaFoldDB" id="A0A4Z1C1K0"/>
<name>A0A4Z1C1K0_9ACTN</name>
<evidence type="ECO:0000259" key="3">
    <source>
        <dbReference type="Pfam" id="PF13191"/>
    </source>
</evidence>
<dbReference type="GO" id="GO:0005524">
    <property type="term" value="F:ATP binding"/>
    <property type="evidence" value="ECO:0007669"/>
    <property type="project" value="UniProtKB-KW"/>
</dbReference>
<accession>A0A4Z1C1K0</accession>
<proteinExistence type="predicted"/>
<dbReference type="RefSeq" id="WP_135838614.1">
    <property type="nucleotide sequence ID" value="NZ_SRRO01000001.1"/>
</dbReference>
<dbReference type="InterPro" id="IPR011990">
    <property type="entry name" value="TPR-like_helical_dom_sf"/>
</dbReference>
<dbReference type="Pfam" id="PF13191">
    <property type="entry name" value="AAA_16"/>
    <property type="match status" value="1"/>
</dbReference>
<organism evidence="4 5">
    <name type="scientific">Nocardioides eburneiflavus</name>
    <dbReference type="NCBI Taxonomy" id="2518372"/>
    <lineage>
        <taxon>Bacteria</taxon>
        <taxon>Bacillati</taxon>
        <taxon>Actinomycetota</taxon>
        <taxon>Actinomycetes</taxon>
        <taxon>Propionibacteriales</taxon>
        <taxon>Nocardioidaceae</taxon>
        <taxon>Nocardioides</taxon>
    </lineage>
</organism>
<keyword evidence="1" id="KW-0547">Nucleotide-binding</keyword>
<dbReference type="PANTHER" id="PTHR16305:SF35">
    <property type="entry name" value="TRANSCRIPTIONAL ACTIVATOR DOMAIN"/>
    <property type="match status" value="1"/>
</dbReference>
<dbReference type="OrthoDB" id="5476461at2"/>
<dbReference type="SUPFAM" id="SSF48452">
    <property type="entry name" value="TPR-like"/>
    <property type="match status" value="1"/>
</dbReference>
<evidence type="ECO:0000313" key="5">
    <source>
        <dbReference type="Proteomes" id="UP000297496"/>
    </source>
</evidence>
<feature type="domain" description="Orc1-like AAA ATPase" evidence="3">
    <location>
        <begin position="97"/>
        <end position="256"/>
    </location>
</feature>